<feature type="compositionally biased region" description="Polar residues" evidence="1">
    <location>
        <begin position="31"/>
        <end position="62"/>
    </location>
</feature>
<accession>A0AAD7GNL6</accession>
<protein>
    <submittedName>
        <fullName evidence="2">Uncharacterized protein</fullName>
    </submittedName>
</protein>
<dbReference type="AlphaFoldDB" id="A0AAD7GNL6"/>
<evidence type="ECO:0000313" key="2">
    <source>
        <dbReference type="EMBL" id="KAJ7696258.1"/>
    </source>
</evidence>
<reference evidence="2" key="1">
    <citation type="submission" date="2023-03" db="EMBL/GenBank/DDBJ databases">
        <title>Massive genome expansion in bonnet fungi (Mycena s.s.) driven by repeated elements and novel gene families across ecological guilds.</title>
        <authorList>
            <consortium name="Lawrence Berkeley National Laboratory"/>
            <person name="Harder C.B."/>
            <person name="Miyauchi S."/>
            <person name="Viragh M."/>
            <person name="Kuo A."/>
            <person name="Thoen E."/>
            <person name="Andreopoulos B."/>
            <person name="Lu D."/>
            <person name="Skrede I."/>
            <person name="Drula E."/>
            <person name="Henrissat B."/>
            <person name="Morin E."/>
            <person name="Kohler A."/>
            <person name="Barry K."/>
            <person name="LaButti K."/>
            <person name="Morin E."/>
            <person name="Salamov A."/>
            <person name="Lipzen A."/>
            <person name="Mereny Z."/>
            <person name="Hegedus B."/>
            <person name="Baldrian P."/>
            <person name="Stursova M."/>
            <person name="Weitz H."/>
            <person name="Taylor A."/>
            <person name="Grigoriev I.V."/>
            <person name="Nagy L.G."/>
            <person name="Martin F."/>
            <person name="Kauserud H."/>
        </authorList>
    </citation>
    <scope>NUCLEOTIDE SEQUENCE</scope>
    <source>
        <strain evidence="2">CBHHK067</strain>
    </source>
</reference>
<sequence length="559" mass="61361">MPKSLNLGSFAKKKPKLADSRTPSPDPLRSHSPTSSTDNSQTQSIASQPSRHASEVSSTDSILSEVVDDVPTFESERGLLKWLDGGKKHLQKILGSLKPSAVSKPRGPYYKTQVGAAPSERTARLKRAQDRKAAAEHGSGLMSWFAPKQPRGNEAEGAAVIDVDAPITPMEMSVDTDRHSQIPGAATEMHGDTDMHRLEVQDDDIVDLSRSESPTQSELSRLDEDGLGDLEDIFASLQLDDPIHNPSGTVPTSSASIPASVPRPAVRFGPISFNRADDTFVPVRSTVPGAPPLPAVIDEAIKNLRFILNPLRGPNTSGYKHANLNLVLRARLELMLSFLRLYAAEGYTDWVKTADIVAKSAGKGAWMSRRIREWVIAFAKDESNLPTAEYGKFNASLLEDEDLAQEIHLHLQTLGPSRKKTKQQIEEEKWEEWEEEPERTFIGTADGKVDILKHATLMMDRLDATRPDETHVLAYDNAAIHTARAVDALSARHMPVKTPGKEKKNRRAEELSCQKENCGRGSTGANARCNILRWDSPITLFPGWACKGGDFQGNAHLDS</sequence>
<organism evidence="2 3">
    <name type="scientific">Mycena rosella</name>
    <name type="common">Pink bonnet</name>
    <name type="synonym">Agaricus rosellus</name>
    <dbReference type="NCBI Taxonomy" id="1033263"/>
    <lineage>
        <taxon>Eukaryota</taxon>
        <taxon>Fungi</taxon>
        <taxon>Dikarya</taxon>
        <taxon>Basidiomycota</taxon>
        <taxon>Agaricomycotina</taxon>
        <taxon>Agaricomycetes</taxon>
        <taxon>Agaricomycetidae</taxon>
        <taxon>Agaricales</taxon>
        <taxon>Marasmiineae</taxon>
        <taxon>Mycenaceae</taxon>
        <taxon>Mycena</taxon>
    </lineage>
</organism>
<dbReference type="Proteomes" id="UP001221757">
    <property type="component" value="Unassembled WGS sequence"/>
</dbReference>
<proteinExistence type="predicted"/>
<evidence type="ECO:0000313" key="3">
    <source>
        <dbReference type="Proteomes" id="UP001221757"/>
    </source>
</evidence>
<dbReference type="EMBL" id="JARKIE010000035">
    <property type="protein sequence ID" value="KAJ7696258.1"/>
    <property type="molecule type" value="Genomic_DNA"/>
</dbReference>
<feature type="region of interest" description="Disordered" evidence="1">
    <location>
        <begin position="1"/>
        <end position="68"/>
    </location>
</feature>
<keyword evidence="3" id="KW-1185">Reference proteome</keyword>
<name>A0AAD7GNL6_MYCRO</name>
<gene>
    <name evidence="2" type="ORF">B0H17DRAFT_1131048</name>
</gene>
<feature type="region of interest" description="Disordered" evidence="1">
    <location>
        <begin position="99"/>
        <end position="118"/>
    </location>
</feature>
<comment type="caution">
    <text evidence="2">The sequence shown here is derived from an EMBL/GenBank/DDBJ whole genome shotgun (WGS) entry which is preliminary data.</text>
</comment>
<evidence type="ECO:0000256" key="1">
    <source>
        <dbReference type="SAM" id="MobiDB-lite"/>
    </source>
</evidence>